<proteinExistence type="predicted"/>
<sequence>MEKYVLVVIEKDVIEEGKEETTVYAFCRNKNEWLYVNENTDKFAYICDNGEVYVPEQVALPIGWRRASSEDSTKIERTVQVFNNV</sequence>
<protein>
    <submittedName>
        <fullName evidence="1">Uncharacterized protein</fullName>
    </submittedName>
</protein>
<gene>
    <name evidence="1" type="ORF">KC678_03940</name>
</gene>
<reference evidence="1" key="2">
    <citation type="journal article" date="2021" name="Microbiome">
        <title>Successional dynamics and alternative stable states in a saline activated sludge microbial community over 9 years.</title>
        <authorList>
            <person name="Wang Y."/>
            <person name="Ye J."/>
            <person name="Ju F."/>
            <person name="Liu L."/>
            <person name="Boyd J.A."/>
            <person name="Deng Y."/>
            <person name="Parks D.H."/>
            <person name="Jiang X."/>
            <person name="Yin X."/>
            <person name="Woodcroft B.J."/>
            <person name="Tyson G.W."/>
            <person name="Hugenholtz P."/>
            <person name="Polz M.F."/>
            <person name="Zhang T."/>
        </authorList>
    </citation>
    <scope>NUCLEOTIDE SEQUENCE</scope>
    <source>
        <strain evidence="1">HKST-UBA13</strain>
    </source>
</reference>
<comment type="caution">
    <text evidence="1">The sequence shown here is derived from an EMBL/GenBank/DDBJ whole genome shotgun (WGS) entry which is preliminary data.</text>
</comment>
<organism evidence="1 2">
    <name type="scientific">Candidatus Dojkabacteria bacterium</name>
    <dbReference type="NCBI Taxonomy" id="2099670"/>
    <lineage>
        <taxon>Bacteria</taxon>
        <taxon>Candidatus Dojkabacteria</taxon>
    </lineage>
</organism>
<dbReference type="Proteomes" id="UP000775877">
    <property type="component" value="Unassembled WGS sequence"/>
</dbReference>
<name>A0A955L292_9BACT</name>
<evidence type="ECO:0000313" key="2">
    <source>
        <dbReference type="Proteomes" id="UP000775877"/>
    </source>
</evidence>
<evidence type="ECO:0000313" key="1">
    <source>
        <dbReference type="EMBL" id="MCA9381391.1"/>
    </source>
</evidence>
<accession>A0A955L292</accession>
<reference evidence="1" key="1">
    <citation type="submission" date="2020-04" db="EMBL/GenBank/DDBJ databases">
        <authorList>
            <person name="Zhang T."/>
        </authorList>
    </citation>
    <scope>NUCLEOTIDE SEQUENCE</scope>
    <source>
        <strain evidence="1">HKST-UBA13</strain>
    </source>
</reference>
<dbReference type="EMBL" id="JAGQLJ010000093">
    <property type="protein sequence ID" value="MCA9381391.1"/>
    <property type="molecule type" value="Genomic_DNA"/>
</dbReference>
<dbReference type="AlphaFoldDB" id="A0A955L292"/>